<comment type="caution">
    <text evidence="2">The sequence shown here is derived from an EMBL/GenBank/DDBJ whole genome shotgun (WGS) entry which is preliminary data.</text>
</comment>
<evidence type="ECO:0000313" key="2">
    <source>
        <dbReference type="EMBL" id="ERK42170.1"/>
    </source>
</evidence>
<dbReference type="Proteomes" id="UP000016658">
    <property type="component" value="Unassembled WGS sequence"/>
</dbReference>
<reference evidence="2 3" key="1">
    <citation type="submission" date="2013-06" db="EMBL/GenBank/DDBJ databases">
        <authorList>
            <person name="Weinstock G."/>
            <person name="Sodergren E."/>
            <person name="Lobos E.A."/>
            <person name="Fulton L."/>
            <person name="Fulton R."/>
            <person name="Courtney L."/>
            <person name="Fronick C."/>
            <person name="O'Laughlin M."/>
            <person name="Godfrey J."/>
            <person name="Wilson R.M."/>
            <person name="Miner T."/>
            <person name="Farmer C."/>
            <person name="Delehaunty K."/>
            <person name="Cordes M."/>
            <person name="Minx P."/>
            <person name="Tomlinson C."/>
            <person name="Chen J."/>
            <person name="Wollam A."/>
            <person name="Pepin K.H."/>
            <person name="Bhonagiri V."/>
            <person name="Zhang X."/>
            <person name="Warren W."/>
            <person name="Mitreva M."/>
            <person name="Mardis E.R."/>
            <person name="Wilson R.K."/>
        </authorList>
    </citation>
    <scope>NUCLEOTIDE SEQUENCE [LARGE SCALE GENOMIC DNA]</scope>
    <source>
        <strain evidence="2 3">ATCC 27803</strain>
    </source>
</reference>
<evidence type="ECO:0008006" key="4">
    <source>
        <dbReference type="Google" id="ProtNLM"/>
    </source>
</evidence>
<name>U2NVT3_9FIRM</name>
<accession>U2NVT3</accession>
<gene>
    <name evidence="2" type="ORF">HMPREF0367_01701</name>
</gene>
<evidence type="ECO:0000313" key="3">
    <source>
        <dbReference type="Proteomes" id="UP000016658"/>
    </source>
</evidence>
<feature type="signal peptide" evidence="1">
    <location>
        <begin position="1"/>
        <end position="23"/>
    </location>
</feature>
<dbReference type="HOGENOM" id="CLU_2381862_0_0_9"/>
<dbReference type="AlphaFoldDB" id="U2NVT3"/>
<keyword evidence="1" id="KW-0732">Signal</keyword>
<dbReference type="EMBL" id="AWVI01000092">
    <property type="protein sequence ID" value="ERK42170.1"/>
    <property type="molecule type" value="Genomic_DNA"/>
</dbReference>
<feature type="chain" id="PRO_5004633355" description="Secreted protein" evidence="1">
    <location>
        <begin position="24"/>
        <end position="94"/>
    </location>
</feature>
<evidence type="ECO:0000256" key="1">
    <source>
        <dbReference type="SAM" id="SignalP"/>
    </source>
</evidence>
<protein>
    <recommendedName>
        <fullName evidence="4">Secreted protein</fullName>
    </recommendedName>
</protein>
<dbReference type="RefSeq" id="WP_035401365.1">
    <property type="nucleotide sequence ID" value="NZ_KI270989.1"/>
</dbReference>
<proteinExistence type="predicted"/>
<organism evidence="2 3">
    <name type="scientific">Faecalitalea cylindroides ATCC 27803</name>
    <dbReference type="NCBI Taxonomy" id="649755"/>
    <lineage>
        <taxon>Bacteria</taxon>
        <taxon>Bacillati</taxon>
        <taxon>Bacillota</taxon>
        <taxon>Erysipelotrichia</taxon>
        <taxon>Erysipelotrichales</taxon>
        <taxon>Erysipelotrichaceae</taxon>
        <taxon>Faecalitalea</taxon>
    </lineage>
</organism>
<sequence length="94" mass="10223">MKKILLIACFIVLGSLVTIPSFAFDNTSISIESSIPESYFNDLKDNDKVLQLPDGGFLCGSASIEYEDGTVINLNSETHPNAITVKKAKEILSK</sequence>